<evidence type="ECO:0000256" key="1">
    <source>
        <dbReference type="SAM" id="MobiDB-lite"/>
    </source>
</evidence>
<name>A0A931AU36_9ENTE</name>
<feature type="region of interest" description="Disordered" evidence="1">
    <location>
        <begin position="1"/>
        <end position="37"/>
    </location>
</feature>
<organism evidence="2 3">
    <name type="scientific">Enterococcus lacertideformus</name>
    <dbReference type="NCBI Taxonomy" id="2771493"/>
    <lineage>
        <taxon>Bacteria</taxon>
        <taxon>Bacillati</taxon>
        <taxon>Bacillota</taxon>
        <taxon>Bacilli</taxon>
        <taxon>Lactobacillales</taxon>
        <taxon>Enterococcaceae</taxon>
        <taxon>Enterococcus</taxon>
    </lineage>
</organism>
<dbReference type="EMBL" id="JADAKE010000014">
    <property type="protein sequence ID" value="MBF8807851.1"/>
    <property type="molecule type" value="Genomic_DNA"/>
</dbReference>
<reference evidence="2" key="1">
    <citation type="submission" date="2020-09" db="EMBL/GenBank/DDBJ databases">
        <title>Genomic insights into the novelty and pathogenicity of a unique biofilm-forming Enterococcus sp. bacteria (Enterococcus lacertideformus) identified in reptiles.</title>
        <authorList>
            <person name="Agius J.E."/>
            <person name="Phalen D.N."/>
            <person name="Rose K."/>
            <person name="Eden J.-S."/>
        </authorList>
    </citation>
    <scope>NUCLEOTIDE SEQUENCE</scope>
    <source>
        <strain evidence="2">PHRS 0518</strain>
    </source>
</reference>
<evidence type="ECO:0000313" key="3">
    <source>
        <dbReference type="Proteomes" id="UP000637757"/>
    </source>
</evidence>
<dbReference type="Proteomes" id="UP000637757">
    <property type="component" value="Unassembled WGS sequence"/>
</dbReference>
<gene>
    <name evidence="2" type="ORF">IC227_05190</name>
</gene>
<comment type="caution">
    <text evidence="2">The sequence shown here is derived from an EMBL/GenBank/DDBJ whole genome shotgun (WGS) entry which is preliminary data.</text>
</comment>
<keyword evidence="3" id="KW-1185">Reference proteome</keyword>
<protein>
    <submittedName>
        <fullName evidence="2">Uncharacterized protein</fullName>
    </submittedName>
</protein>
<proteinExistence type="predicted"/>
<evidence type="ECO:0000313" key="2">
    <source>
        <dbReference type="EMBL" id="MBF8807851.1"/>
    </source>
</evidence>
<accession>A0A931AU36</accession>
<sequence>MNARQSSNPLDKMQENDSRHPYSAYSPKKISVLSPKDLKDNSVHKKIIQRIKQTETDFNKLKKESFTDGNTSKKIHKKIQKSCNKFRSLNRELKNSQVTMKKEREWIKKGLKRGEIENESEAQTYVKSFDDELKIGRQERRNVANLLSDCRNIAREGKKLQTYNNPIQ</sequence>
<dbReference type="AlphaFoldDB" id="A0A931AU36"/>